<dbReference type="EMBL" id="CAJVPZ010000474">
    <property type="protein sequence ID" value="CAG8466485.1"/>
    <property type="molecule type" value="Genomic_DNA"/>
</dbReference>
<reference evidence="1" key="1">
    <citation type="submission" date="2021-06" db="EMBL/GenBank/DDBJ databases">
        <authorList>
            <person name="Kallberg Y."/>
            <person name="Tangrot J."/>
            <person name="Rosling A."/>
        </authorList>
    </citation>
    <scope>NUCLEOTIDE SEQUENCE</scope>
    <source>
        <strain evidence="1">IN212</strain>
    </source>
</reference>
<keyword evidence="3" id="KW-1185">Reference proteome</keyword>
<protein>
    <submittedName>
        <fullName evidence="1">19243_t:CDS:1</fullName>
    </submittedName>
    <submittedName>
        <fullName evidence="2">19244_t:CDS:1</fullName>
    </submittedName>
</protein>
<dbReference type="EMBL" id="CAJVPZ010000474">
    <property type="protein sequence ID" value="CAG8466505.1"/>
    <property type="molecule type" value="Genomic_DNA"/>
</dbReference>
<evidence type="ECO:0000313" key="2">
    <source>
        <dbReference type="EMBL" id="CAG8466505.1"/>
    </source>
</evidence>
<organism evidence="1 3">
    <name type="scientific">Racocetra fulgida</name>
    <dbReference type="NCBI Taxonomy" id="60492"/>
    <lineage>
        <taxon>Eukaryota</taxon>
        <taxon>Fungi</taxon>
        <taxon>Fungi incertae sedis</taxon>
        <taxon>Mucoromycota</taxon>
        <taxon>Glomeromycotina</taxon>
        <taxon>Glomeromycetes</taxon>
        <taxon>Diversisporales</taxon>
        <taxon>Gigasporaceae</taxon>
        <taxon>Racocetra</taxon>
    </lineage>
</organism>
<evidence type="ECO:0000313" key="1">
    <source>
        <dbReference type="EMBL" id="CAG8466485.1"/>
    </source>
</evidence>
<dbReference type="AlphaFoldDB" id="A0A9N8VU65"/>
<sequence>MVSTYLCYLCLPNLRYSYRSQSSLVKYEKTKHQNNKIIPHLYTIIAPSSYDIEQFRNAFIIQVKKCLQFGRIYKEDGSGTVTYILMENKTGTYQINLT</sequence>
<proteinExistence type="predicted"/>
<accession>A0A9N8VU65</accession>
<dbReference type="OrthoDB" id="2362549at2759"/>
<gene>
    <name evidence="1" type="ORF">RFULGI_LOCUS921</name>
    <name evidence="2" type="ORF">RFULGI_LOCUS922</name>
</gene>
<evidence type="ECO:0000313" key="3">
    <source>
        <dbReference type="Proteomes" id="UP000789396"/>
    </source>
</evidence>
<comment type="caution">
    <text evidence="1">The sequence shown here is derived from an EMBL/GenBank/DDBJ whole genome shotgun (WGS) entry which is preliminary data.</text>
</comment>
<dbReference type="Proteomes" id="UP000789396">
    <property type="component" value="Unassembled WGS sequence"/>
</dbReference>
<name>A0A9N8VU65_9GLOM</name>